<evidence type="ECO:0000313" key="2">
    <source>
        <dbReference type="Proteomes" id="UP000448575"/>
    </source>
</evidence>
<keyword evidence="2" id="KW-1185">Reference proteome</keyword>
<protein>
    <submittedName>
        <fullName evidence="1">Uncharacterized protein</fullName>
    </submittedName>
</protein>
<name>A0A6N9HKF5_9BURK</name>
<dbReference type="AlphaFoldDB" id="A0A6N9HKF5"/>
<organism evidence="1 2">
    <name type="scientific">Pseudoduganella guangdongensis</name>
    <dbReference type="NCBI Taxonomy" id="2692179"/>
    <lineage>
        <taxon>Bacteria</taxon>
        <taxon>Pseudomonadati</taxon>
        <taxon>Pseudomonadota</taxon>
        <taxon>Betaproteobacteria</taxon>
        <taxon>Burkholderiales</taxon>
        <taxon>Oxalobacteraceae</taxon>
        <taxon>Telluria group</taxon>
        <taxon>Pseudoduganella</taxon>
    </lineage>
</organism>
<reference evidence="1 2" key="1">
    <citation type="submission" date="2019-12" db="EMBL/GenBank/DDBJ databases">
        <title>Novel species isolated from a subtropical stream in China.</title>
        <authorList>
            <person name="Lu H."/>
        </authorList>
    </citation>
    <scope>NUCLEOTIDE SEQUENCE [LARGE SCALE GENOMIC DNA]</scope>
    <source>
        <strain evidence="1 2">DS3</strain>
    </source>
</reference>
<gene>
    <name evidence="1" type="ORF">GTP41_17215</name>
</gene>
<comment type="caution">
    <text evidence="1">The sequence shown here is derived from an EMBL/GenBank/DDBJ whole genome shotgun (WGS) entry which is preliminary data.</text>
</comment>
<dbReference type="Proteomes" id="UP000448575">
    <property type="component" value="Unassembled WGS sequence"/>
</dbReference>
<accession>A0A6N9HKF5</accession>
<dbReference type="EMBL" id="WWCJ01000011">
    <property type="protein sequence ID" value="MYN03836.1"/>
    <property type="molecule type" value="Genomic_DNA"/>
</dbReference>
<proteinExistence type="predicted"/>
<sequence>MTRKLILHLTGDRMCCWTRERGPLAAGPCFAPDAAGLQGFAAWLEGCQDTPALLLVDLVEEDFQRHLLPHVPGRAGMAMRQRRLAQAWRETPFRSAFVQERDEEGRRDDIVLFAALTNPAILQPWLDVLEQQQVPLAALYSPALLSAGLLTDDDRKVPHLLLVTEHASGIRQTYFQCGQPRFTRLAQAGASAEQEAERTRQFLASGHMLQREAVLQVQALLPLARIATRPAPTAAHPARLLDWRVVPLQEAAARLRLTAMDSADEVLLALMARSAPDSHYPLPGRQRFYSLWRTRRALYASSAVLAACCAVWSTANVVGHVLAHRHTGELKQEVHGYTRGYQASMSSMPPAVDRTANMKAAVHIAQMVARQGPWPQAMMAHLSEALERSPQIRLTQLDWRANAPGAVPVVAGTAMSGVAGAAGNPALVAPPSSMLIGIPKAPPQQLRLQAEVLVEQDDYRSVLLSMNRFAQELARTPGMQVEVEQLPFDVRPNVRLAGKAGTPDGLGERAKFTLNVRWSP</sequence>
<dbReference type="RefSeq" id="WP_161026795.1">
    <property type="nucleotide sequence ID" value="NZ_WWCJ01000011.1"/>
</dbReference>
<evidence type="ECO:0000313" key="1">
    <source>
        <dbReference type="EMBL" id="MYN03836.1"/>
    </source>
</evidence>